<keyword evidence="5 9" id="KW-0067">ATP-binding</keyword>
<organism evidence="13 14">
    <name type="scientific">candidate division WS6 bacterium GW2011_GWC1_36_11</name>
    <dbReference type="NCBI Taxonomy" id="1619090"/>
    <lineage>
        <taxon>Bacteria</taxon>
        <taxon>Candidatus Dojkabacteria</taxon>
    </lineage>
</organism>
<comment type="function">
    <text evidence="9">Facilitates transcription termination by a mechanism that involves Rho binding to the nascent RNA, activation of Rho's RNA-dependent ATPase activity, and release of the mRNA from the DNA template.</text>
</comment>
<keyword evidence="4 9" id="KW-0347">Helicase</keyword>
<keyword evidence="7 9" id="KW-0805">Transcription regulation</keyword>
<dbReference type="SUPFAM" id="SSF68912">
    <property type="entry name" value="Rho N-terminal domain-like"/>
    <property type="match status" value="1"/>
</dbReference>
<feature type="binding site" evidence="9">
    <location>
        <begin position="180"/>
        <end position="185"/>
    </location>
    <ligand>
        <name>ATP</name>
        <dbReference type="ChEBI" id="CHEBI:30616"/>
    </ligand>
</feature>
<dbReference type="InterPro" id="IPR011129">
    <property type="entry name" value="CSD"/>
</dbReference>
<evidence type="ECO:0000256" key="2">
    <source>
        <dbReference type="ARBA" id="ARBA00022741"/>
    </source>
</evidence>
<evidence type="ECO:0000259" key="12">
    <source>
        <dbReference type="PROSITE" id="PS51856"/>
    </source>
</evidence>
<dbReference type="NCBIfam" id="NF006886">
    <property type="entry name" value="PRK09376.1"/>
    <property type="match status" value="1"/>
</dbReference>
<comment type="subunit">
    <text evidence="9">Homohexamer. The homohexamer assembles into an open ring structure.</text>
</comment>
<proteinExistence type="inferred from homology"/>
<dbReference type="InterPro" id="IPR036269">
    <property type="entry name" value="Rho_N_sf"/>
</dbReference>
<dbReference type="InterPro" id="IPR012340">
    <property type="entry name" value="NA-bd_OB-fold"/>
</dbReference>
<evidence type="ECO:0000256" key="10">
    <source>
        <dbReference type="NCBIfam" id="TIGR00767"/>
    </source>
</evidence>
<comment type="caution">
    <text evidence="13">The sequence shown here is derived from an EMBL/GenBank/DDBJ whole genome shotgun (WGS) entry which is preliminary data.</text>
</comment>
<dbReference type="Gene3D" id="3.40.50.300">
    <property type="entry name" value="P-loop containing nucleotide triphosphate hydrolases"/>
    <property type="match status" value="1"/>
</dbReference>
<dbReference type="GO" id="GO:0003723">
    <property type="term" value="F:RNA binding"/>
    <property type="evidence" value="ECO:0007669"/>
    <property type="project" value="UniProtKB-UniRule"/>
</dbReference>
<dbReference type="GO" id="GO:0006353">
    <property type="term" value="P:DNA-templated transcription termination"/>
    <property type="evidence" value="ECO:0007669"/>
    <property type="project" value="UniProtKB-UniRule"/>
</dbReference>
<dbReference type="PROSITE" id="PS51856">
    <property type="entry name" value="RHO_RNA_BD"/>
    <property type="match status" value="1"/>
</dbReference>
<dbReference type="EC" id="3.6.4.-" evidence="9 10"/>
<dbReference type="PANTHER" id="PTHR46425">
    <property type="entry name" value="TRANSCRIPTION TERMINATION FACTOR RHO"/>
    <property type="match status" value="1"/>
</dbReference>
<gene>
    <name evidence="9" type="primary">rho</name>
    <name evidence="13" type="ORF">UR96_C0016G0006</name>
</gene>
<keyword evidence="1 9" id="KW-0806">Transcription termination</keyword>
<dbReference type="GO" id="GO:0016787">
    <property type="term" value="F:hydrolase activity"/>
    <property type="evidence" value="ECO:0007669"/>
    <property type="project" value="UniProtKB-KW"/>
</dbReference>
<keyword evidence="3 9" id="KW-0378">Hydrolase</keyword>
<dbReference type="InterPro" id="IPR003593">
    <property type="entry name" value="AAA+_ATPase"/>
</dbReference>
<evidence type="ECO:0000313" key="14">
    <source>
        <dbReference type="Proteomes" id="UP000034140"/>
    </source>
</evidence>
<feature type="binding site" evidence="9">
    <location>
        <begin position="192"/>
        <end position="197"/>
    </location>
    <ligand>
        <name>ATP</name>
        <dbReference type="ChEBI" id="CHEBI:30616"/>
    </ligand>
</feature>
<dbReference type="PANTHER" id="PTHR46425:SF1">
    <property type="entry name" value="TRANSCRIPTION TERMINATION FACTOR RHO"/>
    <property type="match status" value="1"/>
</dbReference>
<comment type="caution">
    <text evidence="9">Lacks conserved residue(s) required for the propagation of feature annotation.</text>
</comment>
<evidence type="ECO:0000256" key="11">
    <source>
        <dbReference type="PROSITE-ProRule" id="PRU01203"/>
    </source>
</evidence>
<feature type="domain" description="Rho RNA-BD" evidence="12">
    <location>
        <begin position="63"/>
        <end position="137"/>
    </location>
</feature>
<keyword evidence="8 9" id="KW-0804">Transcription</keyword>
<dbReference type="SUPFAM" id="SSF52540">
    <property type="entry name" value="P-loop containing nucleoside triphosphate hydrolases"/>
    <property type="match status" value="1"/>
</dbReference>
<dbReference type="PATRIC" id="fig|1619090.3.peg.393"/>
<dbReference type="CDD" id="cd01128">
    <property type="entry name" value="rho_factor_C"/>
    <property type="match status" value="1"/>
</dbReference>
<evidence type="ECO:0000256" key="8">
    <source>
        <dbReference type="ARBA" id="ARBA00023163"/>
    </source>
</evidence>
<sequence>MPNIKFPVKKMVNKVKTIQEYEQMTLAQLREEAKVMSMEDFMEFEKRELIIEILKKATKDDGFVFVGGILEVMKDETHGLIRTEGLLPSDNDVYISGSQIKKFSLRTGDEVYGPARLPKEKEKYLSLLRVDTVYGKPAAEAANRPAFRKLTPVFPDKQMKLETTQEVISTRMIDLLSPIGFGQRSMVVSPPKAGKTTILKDIASGVAQNHPKAKLMVVLVGERPEEVTDMKRFVKGEVYASNFDELPEQNCRIAEMALQKAMRMVEWGEDVIILMDSITRLARAYNITMPTSGKTLSGGFDPVALYPPKRFFGAARNFEDGGSLTIIATALVNTGSKMDDLVYEEFKGTGNMELHLDRNLAYRRIFPAIDVIESGTRNEELLLSKEVLNQSWRIRRMLELLGNNENPTEVLVSGLKKTKTNDDFLATLHEA</sequence>
<dbReference type="SMART" id="SM00382">
    <property type="entry name" value="AAA"/>
    <property type="match status" value="1"/>
</dbReference>
<dbReference type="InterPro" id="IPR004665">
    <property type="entry name" value="Term_rho"/>
</dbReference>
<dbReference type="Pfam" id="PF00006">
    <property type="entry name" value="ATP-synt_ab"/>
    <property type="match status" value="1"/>
</dbReference>
<dbReference type="Proteomes" id="UP000034140">
    <property type="component" value="Unassembled WGS sequence"/>
</dbReference>
<evidence type="ECO:0000256" key="6">
    <source>
        <dbReference type="ARBA" id="ARBA00022884"/>
    </source>
</evidence>
<dbReference type="GO" id="GO:0004386">
    <property type="term" value="F:helicase activity"/>
    <property type="evidence" value="ECO:0007669"/>
    <property type="project" value="UniProtKB-UniRule"/>
</dbReference>
<dbReference type="InterPro" id="IPR041703">
    <property type="entry name" value="Rho_factor_ATP-bd"/>
</dbReference>
<dbReference type="SMART" id="SM00357">
    <property type="entry name" value="CSP"/>
    <property type="match status" value="1"/>
</dbReference>
<dbReference type="GO" id="GO:0008186">
    <property type="term" value="F:ATP-dependent activity, acting on RNA"/>
    <property type="evidence" value="ECO:0007669"/>
    <property type="project" value="UniProtKB-UniRule"/>
</dbReference>
<accession>A0A0G0DDL5</accession>
<name>A0A0G0DDL5_9BACT</name>
<dbReference type="InterPro" id="IPR027417">
    <property type="entry name" value="P-loop_NTPase"/>
</dbReference>
<evidence type="ECO:0000256" key="4">
    <source>
        <dbReference type="ARBA" id="ARBA00022806"/>
    </source>
</evidence>
<keyword evidence="6 9" id="KW-0694">RNA-binding</keyword>
<protein>
    <recommendedName>
        <fullName evidence="9 10">Transcription termination factor Rho</fullName>
        <ecNumber evidence="9 10">3.6.4.-</ecNumber>
    </recommendedName>
    <alternativeName>
        <fullName evidence="9">ATP-dependent helicase Rho</fullName>
    </alternativeName>
</protein>
<evidence type="ECO:0000256" key="9">
    <source>
        <dbReference type="HAMAP-Rule" id="MF_01884"/>
    </source>
</evidence>
<evidence type="ECO:0000256" key="5">
    <source>
        <dbReference type="ARBA" id="ARBA00022840"/>
    </source>
</evidence>
<dbReference type="InterPro" id="IPR011113">
    <property type="entry name" value="Rho_RNA-bd"/>
</dbReference>
<evidence type="ECO:0000256" key="7">
    <source>
        <dbReference type="ARBA" id="ARBA00023015"/>
    </source>
</evidence>
<dbReference type="AlphaFoldDB" id="A0A0G0DDL5"/>
<evidence type="ECO:0000256" key="1">
    <source>
        <dbReference type="ARBA" id="ARBA00022472"/>
    </source>
</evidence>
<dbReference type="GO" id="GO:0005524">
    <property type="term" value="F:ATP binding"/>
    <property type="evidence" value="ECO:0007669"/>
    <property type="project" value="UniProtKB-UniRule"/>
</dbReference>
<dbReference type="Gene3D" id="2.40.50.140">
    <property type="entry name" value="Nucleic acid-binding proteins"/>
    <property type="match status" value="1"/>
</dbReference>
<comment type="similarity">
    <text evidence="9 11">Belongs to the Rho family.</text>
</comment>
<dbReference type="NCBIfam" id="TIGR00767">
    <property type="entry name" value="rho"/>
    <property type="match status" value="1"/>
</dbReference>
<dbReference type="Pfam" id="PF07497">
    <property type="entry name" value="Rho_RNA_bind"/>
    <property type="match status" value="1"/>
</dbReference>
<dbReference type="SUPFAM" id="SSF50249">
    <property type="entry name" value="Nucleic acid-binding proteins"/>
    <property type="match status" value="1"/>
</dbReference>
<reference evidence="13 14" key="1">
    <citation type="journal article" date="2015" name="Nature">
        <title>rRNA introns, odd ribosomes, and small enigmatic genomes across a large radiation of phyla.</title>
        <authorList>
            <person name="Brown C.T."/>
            <person name="Hug L.A."/>
            <person name="Thomas B.C."/>
            <person name="Sharon I."/>
            <person name="Castelle C.J."/>
            <person name="Singh A."/>
            <person name="Wilkins M.J."/>
            <person name="Williams K.H."/>
            <person name="Banfield J.F."/>
        </authorList>
    </citation>
    <scope>NUCLEOTIDE SEQUENCE [LARGE SCALE GENOMIC DNA]</scope>
</reference>
<dbReference type="EMBL" id="LBRE01000016">
    <property type="protein sequence ID" value="KKP92364.1"/>
    <property type="molecule type" value="Genomic_DNA"/>
</dbReference>
<evidence type="ECO:0000313" key="13">
    <source>
        <dbReference type="EMBL" id="KKP92364.1"/>
    </source>
</evidence>
<dbReference type="InterPro" id="IPR000194">
    <property type="entry name" value="ATPase_F1/V1/A1_a/bsu_nucl-bd"/>
</dbReference>
<evidence type="ECO:0000256" key="3">
    <source>
        <dbReference type="ARBA" id="ARBA00022801"/>
    </source>
</evidence>
<keyword evidence="2 9" id="KW-0547">Nucleotide-binding</keyword>
<feature type="binding site" evidence="9">
    <location>
        <position position="223"/>
    </location>
    <ligand>
        <name>ATP</name>
        <dbReference type="ChEBI" id="CHEBI:30616"/>
    </ligand>
</feature>
<dbReference type="HAMAP" id="MF_01884">
    <property type="entry name" value="Rho"/>
    <property type="match status" value="1"/>
</dbReference>